<evidence type="ECO:0000313" key="1">
    <source>
        <dbReference type="Proteomes" id="UP000515135"/>
    </source>
</evidence>
<accession>A0A6P4ZFX7</accession>
<name>A0A6P4ZFX7_BRABE</name>
<dbReference type="KEGG" id="bbel:109476376"/>
<sequence length="110" mass="12267">MQGRPDNCAAGPSFTWCDVDSSSEEEQVSLQLLVLTQQAARRGQGICIEHFEGDSQLKRIFSTTTSQPYSWSNVCTATMYLIGCKQQEHYRCGMAFGGRILRCVLHILSS</sequence>
<organism evidence="1 2">
    <name type="scientific">Branchiostoma belcheri</name>
    <name type="common">Amphioxus</name>
    <dbReference type="NCBI Taxonomy" id="7741"/>
    <lineage>
        <taxon>Eukaryota</taxon>
        <taxon>Metazoa</taxon>
        <taxon>Chordata</taxon>
        <taxon>Cephalochordata</taxon>
        <taxon>Leptocardii</taxon>
        <taxon>Amphioxiformes</taxon>
        <taxon>Branchiostomatidae</taxon>
        <taxon>Branchiostoma</taxon>
    </lineage>
</organism>
<dbReference type="Proteomes" id="UP000515135">
    <property type="component" value="Unplaced"/>
</dbReference>
<protein>
    <submittedName>
        <fullName evidence="2">Uncharacterized protein LOC109476376</fullName>
    </submittedName>
</protein>
<reference evidence="2" key="1">
    <citation type="submission" date="2025-08" db="UniProtKB">
        <authorList>
            <consortium name="RefSeq"/>
        </authorList>
    </citation>
    <scope>IDENTIFICATION</scope>
    <source>
        <tissue evidence="2">Gonad</tissue>
    </source>
</reference>
<dbReference type="GeneID" id="109476376"/>
<dbReference type="RefSeq" id="XP_019632869.1">
    <property type="nucleotide sequence ID" value="XM_019777310.1"/>
</dbReference>
<dbReference type="AlphaFoldDB" id="A0A6P4ZFX7"/>
<keyword evidence="1" id="KW-1185">Reference proteome</keyword>
<proteinExistence type="predicted"/>
<dbReference type="OrthoDB" id="10292404at2759"/>
<evidence type="ECO:0000313" key="2">
    <source>
        <dbReference type="RefSeq" id="XP_019632869.1"/>
    </source>
</evidence>
<gene>
    <name evidence="2" type="primary">LOC109476376</name>
</gene>